<comment type="subcellular location">
    <subcellularLocation>
        <location evidence="1">Membrane</location>
        <topology evidence="1">Multi-pass membrane protein</topology>
    </subcellularLocation>
</comment>
<sequence>MSPHLPNDQAVTQLWVYLQASSLWWLMATLLAYAIGVALHAAARKNPLVNPVGIAATLIVCLLLLTDTSYERYFSGAQFVHFLLGPATVALAIPLYHNRERVRQALIPMTVALLVGSLTGAVSVVAIAAALGASRETLLSLASKSVTSPIAMAITEQIGGIPSLTAAMVILTGVIGAMIASPLLTALRLKDPLAGGVAVGVAAHGIGTARAFQISPLMGTFAGIAMGLNGLLTAILVPLLFSITQK</sequence>
<evidence type="ECO:0000256" key="1">
    <source>
        <dbReference type="ARBA" id="ARBA00004141"/>
    </source>
</evidence>
<evidence type="ECO:0000256" key="3">
    <source>
        <dbReference type="ARBA" id="ARBA00022989"/>
    </source>
</evidence>
<gene>
    <name evidence="6" type="ORF">SAMN05421779_102768</name>
</gene>
<evidence type="ECO:0000256" key="5">
    <source>
        <dbReference type="SAM" id="Phobius"/>
    </source>
</evidence>
<name>A0A1N7KGI2_9PROT</name>
<keyword evidence="2 5" id="KW-0812">Transmembrane</keyword>
<feature type="transmembrane region" description="Helical" evidence="5">
    <location>
        <begin position="164"/>
        <end position="186"/>
    </location>
</feature>
<accession>A0A1N7KGI2</accession>
<feature type="transmembrane region" description="Helical" evidence="5">
    <location>
        <begin position="193"/>
        <end position="212"/>
    </location>
</feature>
<keyword evidence="3 5" id="KW-1133">Transmembrane helix</keyword>
<feature type="transmembrane region" description="Helical" evidence="5">
    <location>
        <begin position="218"/>
        <end position="241"/>
    </location>
</feature>
<dbReference type="PANTHER" id="PTHR30249:SF0">
    <property type="entry name" value="PLASTIDAL GLYCOLATE_GLYCERATE TRANSLOCATOR 1, CHLOROPLASTIC"/>
    <property type="match status" value="1"/>
</dbReference>
<protein>
    <submittedName>
        <fullName evidence="6">TIGR00659 family protein</fullName>
    </submittedName>
</protein>
<proteinExistence type="predicted"/>
<keyword evidence="7" id="KW-1185">Reference proteome</keyword>
<evidence type="ECO:0000313" key="6">
    <source>
        <dbReference type="EMBL" id="SIS60702.1"/>
    </source>
</evidence>
<dbReference type="RefSeq" id="WP_076399579.1">
    <property type="nucleotide sequence ID" value="NZ_FTOA01000002.1"/>
</dbReference>
<dbReference type="InterPro" id="IPR007300">
    <property type="entry name" value="CidB/LrgB"/>
</dbReference>
<dbReference type="Pfam" id="PF04172">
    <property type="entry name" value="LrgB"/>
    <property type="match status" value="1"/>
</dbReference>
<dbReference type="AlphaFoldDB" id="A0A1N7KGI2"/>
<reference evidence="6 7" key="1">
    <citation type="submission" date="2017-01" db="EMBL/GenBank/DDBJ databases">
        <authorList>
            <person name="Mah S.A."/>
            <person name="Swanson W.J."/>
            <person name="Moy G.W."/>
            <person name="Vacquier V.D."/>
        </authorList>
    </citation>
    <scope>NUCLEOTIDE SEQUENCE [LARGE SCALE GENOMIC DNA]</scope>
    <source>
        <strain evidence="6 7">DSM 11589</strain>
    </source>
</reference>
<dbReference type="GO" id="GO:0016020">
    <property type="term" value="C:membrane"/>
    <property type="evidence" value="ECO:0007669"/>
    <property type="project" value="UniProtKB-SubCell"/>
</dbReference>
<organism evidence="6 7">
    <name type="scientific">Insolitispirillum peregrinum</name>
    <dbReference type="NCBI Taxonomy" id="80876"/>
    <lineage>
        <taxon>Bacteria</taxon>
        <taxon>Pseudomonadati</taxon>
        <taxon>Pseudomonadota</taxon>
        <taxon>Alphaproteobacteria</taxon>
        <taxon>Rhodospirillales</taxon>
        <taxon>Novispirillaceae</taxon>
        <taxon>Insolitispirillum</taxon>
    </lineage>
</organism>
<feature type="transmembrane region" description="Helical" evidence="5">
    <location>
        <begin position="109"/>
        <end position="131"/>
    </location>
</feature>
<dbReference type="STRING" id="80876.SAMN05421779_102768"/>
<evidence type="ECO:0000313" key="7">
    <source>
        <dbReference type="Proteomes" id="UP000185678"/>
    </source>
</evidence>
<evidence type="ECO:0000256" key="4">
    <source>
        <dbReference type="ARBA" id="ARBA00023136"/>
    </source>
</evidence>
<dbReference type="EMBL" id="FTOA01000002">
    <property type="protein sequence ID" value="SIS60702.1"/>
    <property type="molecule type" value="Genomic_DNA"/>
</dbReference>
<feature type="transmembrane region" description="Helical" evidence="5">
    <location>
        <begin position="48"/>
        <end position="66"/>
    </location>
</feature>
<feature type="transmembrane region" description="Helical" evidence="5">
    <location>
        <begin position="23"/>
        <end position="41"/>
    </location>
</feature>
<feature type="transmembrane region" description="Helical" evidence="5">
    <location>
        <begin position="78"/>
        <end position="97"/>
    </location>
</feature>
<dbReference type="Proteomes" id="UP000185678">
    <property type="component" value="Unassembled WGS sequence"/>
</dbReference>
<evidence type="ECO:0000256" key="2">
    <source>
        <dbReference type="ARBA" id="ARBA00022692"/>
    </source>
</evidence>
<keyword evidence="4 5" id="KW-0472">Membrane</keyword>
<dbReference type="OrthoDB" id="9811701at2"/>
<dbReference type="PANTHER" id="PTHR30249">
    <property type="entry name" value="PUTATIVE SEROTONIN TRANSPORTER"/>
    <property type="match status" value="1"/>
</dbReference>